<name>A0A504XH85_LEIDO</name>
<dbReference type="AlphaFoldDB" id="A0A504XH85"/>
<comment type="caution">
    <text evidence="2">The sequence shown here is derived from an EMBL/GenBank/DDBJ whole genome shotgun (WGS) entry which is preliminary data.</text>
</comment>
<feature type="region of interest" description="Disordered" evidence="1">
    <location>
        <begin position="697"/>
        <end position="738"/>
    </location>
</feature>
<protein>
    <submittedName>
        <fullName evidence="2">Uncharacterized protein</fullName>
    </submittedName>
</protein>
<organism evidence="2 3">
    <name type="scientific">Leishmania donovani</name>
    <dbReference type="NCBI Taxonomy" id="5661"/>
    <lineage>
        <taxon>Eukaryota</taxon>
        <taxon>Discoba</taxon>
        <taxon>Euglenozoa</taxon>
        <taxon>Kinetoplastea</taxon>
        <taxon>Metakinetoplastina</taxon>
        <taxon>Trypanosomatida</taxon>
        <taxon>Trypanosomatidae</taxon>
        <taxon>Leishmaniinae</taxon>
        <taxon>Leishmania</taxon>
    </lineage>
</organism>
<feature type="compositionally biased region" description="Polar residues" evidence="1">
    <location>
        <begin position="162"/>
        <end position="174"/>
    </location>
</feature>
<sequence length="928" mass="95036">MRPSTSMDTPFNCDSTGVRMSSVTSTITARASRSRQPTLPWLDPSVVLEVHSSSETLLSTRRSAFQCSPSYASVAESLETPLVMTATTAVLSATINEECDDLELSTTAYGEVIRADKLRTNLRRGGEYRFSCCAFWHRQGSNSSSGGGAVDHRIHAAPHPSRLSSAPQQRPKQQTASTASPTAATTLLLGEVEAAAAVAECHASGWSVSPPEPRTEDVLTIPCPPPLGGKRTSMKGGDVELASQQFSRQLLDLPSFRPTQIALSFSIAAAERERVFPAPPAAAPPSDPCSPGAATLASGMGTRAVASELQPLTPRPDPGPPGSAGQRLSSAASIGRRCLPLLSPPLEPFPPSSCTCATNTHAPSTSSPMLSSSQPAEVHDAVAISSARSTCVSGRRNSGLNVTGAFTTSLSPVVGLAVPGAVEGVSPPPQPLTQGLLSPTLRALPKGWRSPPPVSDLHNPASSAAGNSSQGVNSSVTATLFGVGVTARPASAASAGCAGPALAPIGEPATDAQRENTSARPLEANVCALFSGSAYADVRASAELHVLRALPVARTSVDQAAVKAAVVAASTPAVPSPGTHERRCKEAPGCSKEAADAALPTSVVPKGGVKAVAATLGAGFSVCSASLYNLSARLAPISLKPQQPFCSNTKSSSGTTGDERDGAACRISDVAGTAKVAFGGLSSPLMVAGVPPKVAATVSRSPQQPFRSSLEWERQAREAGKSTAMAPKSEVAAAPGHQSDDDAVVIEEAVVPAAGISPTPSPTSLPVTTPLQGSQRAVFRFYSVLQRGEDRRCGSHLLSAHSSMGSSAETGEGWTAVPKEEEAAVDGGPCGQGRAQGTESHVSATLPPQSAGATATSSVSSKAERLKAAHKSRSRQRGNREESVAGFLRESSAASMLASNSSRGELWRGLQLPRSSTLGNISFTNTAG</sequence>
<feature type="region of interest" description="Disordered" evidence="1">
    <location>
        <begin position="445"/>
        <end position="470"/>
    </location>
</feature>
<dbReference type="VEuPathDB" id="TriTrypDB:LdCL_200015000"/>
<dbReference type="VEuPathDB" id="TriTrypDB:LdBPK_201030.1"/>
<feature type="compositionally biased region" description="Low complexity" evidence="1">
    <location>
        <begin position="850"/>
        <end position="861"/>
    </location>
</feature>
<feature type="compositionally biased region" description="Basic residues" evidence="1">
    <location>
        <begin position="868"/>
        <end position="877"/>
    </location>
</feature>
<feature type="compositionally biased region" description="Basic and acidic residues" evidence="1">
    <location>
        <begin position="710"/>
        <end position="720"/>
    </location>
</feature>
<feature type="compositionally biased region" description="Polar residues" evidence="1">
    <location>
        <begin position="835"/>
        <end position="848"/>
    </location>
</feature>
<proteinExistence type="predicted"/>
<evidence type="ECO:0000256" key="1">
    <source>
        <dbReference type="SAM" id="MobiDB-lite"/>
    </source>
</evidence>
<accession>A0A504XH85</accession>
<dbReference type="Proteomes" id="UP000318821">
    <property type="component" value="Unassembled WGS sequence"/>
</dbReference>
<feature type="region of interest" description="Disordered" evidence="1">
    <location>
        <begin position="821"/>
        <end position="887"/>
    </location>
</feature>
<evidence type="ECO:0000313" key="2">
    <source>
        <dbReference type="EMBL" id="TPP45480.1"/>
    </source>
</evidence>
<feature type="region of interest" description="Disordered" evidence="1">
    <location>
        <begin position="144"/>
        <end position="181"/>
    </location>
</feature>
<feature type="compositionally biased region" description="Polar residues" evidence="1">
    <location>
        <begin position="698"/>
        <end position="707"/>
    </location>
</feature>
<feature type="region of interest" description="Disordered" evidence="1">
    <location>
        <begin position="310"/>
        <end position="330"/>
    </location>
</feature>
<evidence type="ECO:0000313" key="3">
    <source>
        <dbReference type="Proteomes" id="UP000318821"/>
    </source>
</evidence>
<gene>
    <name evidence="2" type="ORF">CGC20_31585</name>
</gene>
<dbReference type="EMBL" id="RHLD01000038">
    <property type="protein sequence ID" value="TPP45480.1"/>
    <property type="molecule type" value="Genomic_DNA"/>
</dbReference>
<reference evidence="3" key="1">
    <citation type="submission" date="2019-02" db="EMBL/GenBank/DDBJ databases">
        <title>FDA dAtabase for Regulatory Grade micrObial Sequences (FDA-ARGOS): Supporting development and validation of Infectious Disease Dx tests.</title>
        <authorList>
            <person name="Duncan R."/>
            <person name="Fisher C."/>
            <person name="Tallon L."/>
            <person name="Sadzewicz L."/>
            <person name="Sengamalay N."/>
            <person name="Ott S."/>
            <person name="Godinez A."/>
            <person name="Nagaraj S."/>
            <person name="Vavikolanu K."/>
            <person name="Vyas G."/>
            <person name="Nadendla S."/>
            <person name="Aluvathingal J."/>
            <person name="Sichtig H."/>
        </authorList>
    </citation>
    <scope>NUCLEOTIDE SEQUENCE [LARGE SCALE GENOMIC DNA]</scope>
    <source>
        <strain evidence="3">FDAARGOS_360</strain>
    </source>
</reference>
<feature type="compositionally biased region" description="Polar residues" evidence="1">
    <location>
        <begin position="460"/>
        <end position="470"/>
    </location>
</feature>
<dbReference type="VEuPathDB" id="TriTrypDB:LDHU3_20.1270"/>